<protein>
    <submittedName>
        <fullName evidence="8">Hyaluronate lyase</fullName>
        <ecNumber evidence="8">4.2.2.1</ecNumber>
    </submittedName>
</protein>
<gene>
    <name evidence="8" type="ORF">QFZ53_000684</name>
</gene>
<dbReference type="InterPro" id="IPR004103">
    <property type="entry name" value="Lyase_8_C"/>
</dbReference>
<dbReference type="InterPro" id="IPR014718">
    <property type="entry name" value="GH-type_carb-bd"/>
</dbReference>
<proteinExistence type="inferred from homology"/>
<dbReference type="CDD" id="cd01083">
    <property type="entry name" value="GAG_Lyase"/>
    <property type="match status" value="1"/>
</dbReference>
<dbReference type="Gene3D" id="2.70.98.10">
    <property type="match status" value="1"/>
</dbReference>
<dbReference type="RefSeq" id="WP_307293515.1">
    <property type="nucleotide sequence ID" value="NZ_JAUSXV010000001.1"/>
</dbReference>
<dbReference type="EC" id="4.2.2.1" evidence="8"/>
<comment type="caution">
    <text evidence="8">The sequence shown here is derived from an EMBL/GenBank/DDBJ whole genome shotgun (WGS) entry which is preliminary data.</text>
</comment>
<feature type="active site" evidence="4">
    <location>
        <position position="285"/>
    </location>
</feature>
<dbReference type="InterPro" id="IPR012970">
    <property type="entry name" value="Lyase_8_alpha_N"/>
</dbReference>
<reference evidence="8 9" key="1">
    <citation type="submission" date="2023-07" db="EMBL/GenBank/DDBJ databases">
        <title>Comparative genomics of wheat-associated soil bacteria to identify genetic determinants of phenazine resistance.</title>
        <authorList>
            <person name="Mouncey N."/>
        </authorList>
    </citation>
    <scope>NUCLEOTIDE SEQUENCE [LARGE SCALE GENOMIC DNA]</scope>
    <source>
        <strain evidence="8 9">W4I9-1</strain>
    </source>
</reference>
<dbReference type="Proteomes" id="UP001244427">
    <property type="component" value="Unassembled WGS sequence"/>
</dbReference>
<dbReference type="SUPFAM" id="SSF74650">
    <property type="entry name" value="Galactose mutarotase-like"/>
    <property type="match status" value="1"/>
</dbReference>
<evidence type="ECO:0000256" key="3">
    <source>
        <dbReference type="ARBA" id="ARBA00023239"/>
    </source>
</evidence>
<dbReference type="AlphaFoldDB" id="A0AAW8ET91"/>
<name>A0AAW8ET91_9MICO</name>
<feature type="active site" evidence="4">
    <location>
        <position position="348"/>
    </location>
</feature>
<dbReference type="Gene3D" id="1.50.10.100">
    <property type="entry name" value="Chondroitin AC/alginate lyase"/>
    <property type="match status" value="1"/>
</dbReference>
<keyword evidence="3 8" id="KW-0456">Lyase</keyword>
<feature type="active site" evidence="4">
    <location>
        <position position="294"/>
    </location>
</feature>
<dbReference type="GO" id="GO:0030246">
    <property type="term" value="F:carbohydrate binding"/>
    <property type="evidence" value="ECO:0007669"/>
    <property type="project" value="InterPro"/>
</dbReference>
<dbReference type="PROSITE" id="PS51318">
    <property type="entry name" value="TAT"/>
    <property type="match status" value="1"/>
</dbReference>
<dbReference type="GO" id="GO:0030340">
    <property type="term" value="F:hyaluronate lyase activity"/>
    <property type="evidence" value="ECO:0007669"/>
    <property type="project" value="UniProtKB-EC"/>
</dbReference>
<dbReference type="SUPFAM" id="SSF49863">
    <property type="entry name" value="Hyaluronate lyase-like, C-terminal domain"/>
    <property type="match status" value="1"/>
</dbReference>
<sequence>MNNERSTSESTSLVSGLSRRHFLSISGGLAIGLAVAWDASPLMSTSASASADESEFAVLRAAWKDLSLGVGFDPARQPFTSKLAALGRQARTQLGSLAPAPGALWPDLVYGDPEPDTDSDSFAFSGRMTATFNRLRSMAEAYAQPGTGMTNDPALRQGILAGLDHMTTDVFREGTPGYGNWWDFQIGAPQALMDTAVLMFADLTPDQRARYCAAVDYHLPDSIVASYTENSTGANRVDLCRGIILSGIVSENPARIVLGRDALSPVFPYVSSGDGYYADGSFIQHLSIPYIGGYGAVLLDGLGRLFALLAGSSWEVTDPNRQLFLDTIERSVAPFIFSGLMMDMVSSRGVTRPSGTQFTRAHPILAAIALIAKGADPAQAARWRGLVKGWLERNTHDPVLTTGNTTLSRLAYLQEVWSSPTVAALPEPVEHRIFPQMDRATHRRPGWAIGISMSSERISHYECGNGENLRGWHTGAGWVQWWSSDTISQYADGYWPTVDPYRMPGTTASLKPLQDGEGGAWVKPRPSTKWAGGTTDGEFGVTGQHVQGLSSTMEAHKSWFSLDAGLLCLGSGISSSDGYAVETTVENRQISSSAPTGFVVDGVRQPDAPGWSADLTDIGWAHIEGHGGYVFPGRASVRATRQDRTGRWLDVNTLFGTPAAVTRRYLTLSIDHGEDPSGGGYGYLLLPGATQRETQRAAGALVDQFDVLERTPDCHAVEVRRLGLIAANFWSAGTAGGITVSQPVSVLVRRSQGVATISVADPARQASGLELVWNTPVTRVLSQPGSVEDISTGSALRIRFGDLTGSAGATQQVSVKL</sequence>
<evidence type="ECO:0000313" key="9">
    <source>
        <dbReference type="Proteomes" id="UP001244427"/>
    </source>
</evidence>
<dbReference type="EMBL" id="JAUSXV010000001">
    <property type="protein sequence ID" value="MDQ0646488.1"/>
    <property type="molecule type" value="Genomic_DNA"/>
</dbReference>
<evidence type="ECO:0000256" key="1">
    <source>
        <dbReference type="ARBA" id="ARBA00006699"/>
    </source>
</evidence>
<dbReference type="Gene3D" id="2.60.220.10">
    <property type="entry name" value="Polysaccharide lyase family 8-like, C-terminal"/>
    <property type="match status" value="1"/>
</dbReference>
<dbReference type="GO" id="GO:0005975">
    <property type="term" value="P:carbohydrate metabolic process"/>
    <property type="evidence" value="ECO:0007669"/>
    <property type="project" value="InterPro"/>
</dbReference>
<dbReference type="Pfam" id="PF02884">
    <property type="entry name" value="Lyase_8_C"/>
    <property type="match status" value="1"/>
</dbReference>
<dbReference type="Pfam" id="PF08124">
    <property type="entry name" value="Lyase_8_N"/>
    <property type="match status" value="1"/>
</dbReference>
<dbReference type="InterPro" id="IPR011013">
    <property type="entry name" value="Gal_mutarotase_sf_dom"/>
</dbReference>
<comment type="similarity">
    <text evidence="1">Belongs to the polysaccharide lyase 8 family.</text>
</comment>
<evidence type="ECO:0000313" key="8">
    <source>
        <dbReference type="EMBL" id="MDQ0646488.1"/>
    </source>
</evidence>
<dbReference type="PANTHER" id="PTHR38481:SF1">
    <property type="entry name" value="HYALURONATE LYASE"/>
    <property type="match status" value="1"/>
</dbReference>
<dbReference type="Pfam" id="PF02278">
    <property type="entry name" value="Lyase_8"/>
    <property type="match status" value="1"/>
</dbReference>
<keyword evidence="9" id="KW-1185">Reference proteome</keyword>
<evidence type="ECO:0000259" key="5">
    <source>
        <dbReference type="Pfam" id="PF02278"/>
    </source>
</evidence>
<keyword evidence="2" id="KW-0732">Signal</keyword>
<dbReference type="InterPro" id="IPR003159">
    <property type="entry name" value="Lyase_8_central_dom"/>
</dbReference>
<dbReference type="PANTHER" id="PTHR38481">
    <property type="entry name" value="HYALURONATE LYASE"/>
    <property type="match status" value="1"/>
</dbReference>
<evidence type="ECO:0000259" key="7">
    <source>
        <dbReference type="Pfam" id="PF08124"/>
    </source>
</evidence>
<feature type="domain" description="Polysaccharide lyase family 8 central" evidence="5">
    <location>
        <begin position="431"/>
        <end position="689"/>
    </location>
</feature>
<dbReference type="InterPro" id="IPR011071">
    <property type="entry name" value="Lyase_8-like_C"/>
</dbReference>
<evidence type="ECO:0000256" key="4">
    <source>
        <dbReference type="PIRSR" id="PIRSR638970-1"/>
    </source>
</evidence>
<dbReference type="InterPro" id="IPR008929">
    <property type="entry name" value="Chondroitin_lyas"/>
</dbReference>
<feature type="domain" description="Polysaccharide lyase family 8 C-terminal" evidence="6">
    <location>
        <begin position="707"/>
        <end position="769"/>
    </location>
</feature>
<evidence type="ECO:0000256" key="2">
    <source>
        <dbReference type="ARBA" id="ARBA00022729"/>
    </source>
</evidence>
<dbReference type="SUPFAM" id="SSF48230">
    <property type="entry name" value="Chondroitin AC/alginate lyase"/>
    <property type="match status" value="1"/>
</dbReference>
<organism evidence="8 9">
    <name type="scientific">Microbacterium natoriense</name>
    <dbReference type="NCBI Taxonomy" id="284570"/>
    <lineage>
        <taxon>Bacteria</taxon>
        <taxon>Bacillati</taxon>
        <taxon>Actinomycetota</taxon>
        <taxon>Actinomycetes</taxon>
        <taxon>Micrococcales</taxon>
        <taxon>Microbacteriaceae</taxon>
        <taxon>Microbacterium</taxon>
    </lineage>
</organism>
<dbReference type="InterPro" id="IPR038970">
    <property type="entry name" value="Lyase_8"/>
</dbReference>
<evidence type="ECO:0000259" key="6">
    <source>
        <dbReference type="Pfam" id="PF02884"/>
    </source>
</evidence>
<dbReference type="GO" id="GO:0005576">
    <property type="term" value="C:extracellular region"/>
    <property type="evidence" value="ECO:0007669"/>
    <property type="project" value="InterPro"/>
</dbReference>
<accession>A0AAW8ET91</accession>
<dbReference type="InterPro" id="IPR006311">
    <property type="entry name" value="TAT_signal"/>
</dbReference>
<feature type="domain" description="Polysaccharide lyase 8 N-terminal alpha-helical" evidence="7">
    <location>
        <begin position="63"/>
        <end position="388"/>
    </location>
</feature>